<evidence type="ECO:0000256" key="1">
    <source>
        <dbReference type="SAM" id="MobiDB-lite"/>
    </source>
</evidence>
<feature type="region of interest" description="Disordered" evidence="1">
    <location>
        <begin position="1"/>
        <end position="125"/>
    </location>
</feature>
<feature type="compositionally biased region" description="Basic and acidic residues" evidence="1">
    <location>
        <begin position="32"/>
        <end position="48"/>
    </location>
</feature>
<proteinExistence type="predicted"/>
<feature type="compositionally biased region" description="Basic and acidic residues" evidence="1">
    <location>
        <begin position="92"/>
        <end position="103"/>
    </location>
</feature>
<comment type="caution">
    <text evidence="2">The sequence shown here is derived from an EMBL/GenBank/DDBJ whole genome shotgun (WGS) entry which is preliminary data.</text>
</comment>
<feature type="compositionally biased region" description="Low complexity" evidence="1">
    <location>
        <begin position="57"/>
        <end position="68"/>
    </location>
</feature>
<organism evidence="2 3">
    <name type="scientific">Caerostris darwini</name>
    <dbReference type="NCBI Taxonomy" id="1538125"/>
    <lineage>
        <taxon>Eukaryota</taxon>
        <taxon>Metazoa</taxon>
        <taxon>Ecdysozoa</taxon>
        <taxon>Arthropoda</taxon>
        <taxon>Chelicerata</taxon>
        <taxon>Arachnida</taxon>
        <taxon>Araneae</taxon>
        <taxon>Araneomorphae</taxon>
        <taxon>Entelegynae</taxon>
        <taxon>Araneoidea</taxon>
        <taxon>Araneidae</taxon>
        <taxon>Caerostris</taxon>
    </lineage>
</organism>
<dbReference type="AlphaFoldDB" id="A0AAV4RMP6"/>
<accession>A0AAV4RMP6</accession>
<dbReference type="Proteomes" id="UP001054837">
    <property type="component" value="Unassembled WGS sequence"/>
</dbReference>
<name>A0AAV4RMP6_9ARAC</name>
<evidence type="ECO:0000313" key="2">
    <source>
        <dbReference type="EMBL" id="GIY23513.1"/>
    </source>
</evidence>
<gene>
    <name evidence="2" type="ORF">CDAR_477511</name>
</gene>
<evidence type="ECO:0000313" key="3">
    <source>
        <dbReference type="Proteomes" id="UP001054837"/>
    </source>
</evidence>
<keyword evidence="3" id="KW-1185">Reference proteome</keyword>
<feature type="compositionally biased region" description="Polar residues" evidence="1">
    <location>
        <begin position="104"/>
        <end position="117"/>
    </location>
</feature>
<dbReference type="EMBL" id="BPLQ01006558">
    <property type="protein sequence ID" value="GIY23513.1"/>
    <property type="molecule type" value="Genomic_DNA"/>
</dbReference>
<sequence>MADNPEKPGPIETCRWRRNNSLRNVIARGKKRTSEAKQSKNRAAEKDTNTNGRKAFSVCGVSSSSQISAHHQGRTKGDREPNFLLPSSMETWKLEFSESEQLRSSESGSFSLVTSPEQKCADPVT</sequence>
<reference evidence="2 3" key="1">
    <citation type="submission" date="2021-06" db="EMBL/GenBank/DDBJ databases">
        <title>Caerostris darwini draft genome.</title>
        <authorList>
            <person name="Kono N."/>
            <person name="Arakawa K."/>
        </authorList>
    </citation>
    <scope>NUCLEOTIDE SEQUENCE [LARGE SCALE GENOMIC DNA]</scope>
</reference>
<protein>
    <submittedName>
        <fullName evidence="2">Uncharacterized protein</fullName>
    </submittedName>
</protein>